<name>A0A1I8FRQ3_9PLAT</name>
<sequence>HSAALRELESAKDSAYRLLRHDSRQSPAQQSTFLRDFVHVYREFIPTVASPPDYCLIGGALPVLPLRSQLDDLSIPARGVHFQDADLCHPEWSGLERALLEAATGRSAPPSFRPSLPVCRGTRRTKIAQWLLLASR</sequence>
<evidence type="ECO:0000313" key="1">
    <source>
        <dbReference type="Proteomes" id="UP000095280"/>
    </source>
</evidence>
<keyword evidence="1" id="KW-1185">Reference proteome</keyword>
<organism evidence="1 2">
    <name type="scientific">Macrostomum lignano</name>
    <dbReference type="NCBI Taxonomy" id="282301"/>
    <lineage>
        <taxon>Eukaryota</taxon>
        <taxon>Metazoa</taxon>
        <taxon>Spiralia</taxon>
        <taxon>Lophotrochozoa</taxon>
        <taxon>Platyhelminthes</taxon>
        <taxon>Rhabditophora</taxon>
        <taxon>Macrostomorpha</taxon>
        <taxon>Macrostomida</taxon>
        <taxon>Macrostomidae</taxon>
        <taxon>Macrostomum</taxon>
    </lineage>
</organism>
<evidence type="ECO:0000313" key="2">
    <source>
        <dbReference type="WBParaSite" id="maker-unitig_44929-snap-gene-0.3-mRNA-1"/>
    </source>
</evidence>
<dbReference type="AlphaFoldDB" id="A0A1I8FRQ3"/>
<proteinExistence type="predicted"/>
<dbReference type="Proteomes" id="UP000095280">
    <property type="component" value="Unplaced"/>
</dbReference>
<reference evidence="2" key="1">
    <citation type="submission" date="2016-11" db="UniProtKB">
        <authorList>
            <consortium name="WormBaseParasite"/>
        </authorList>
    </citation>
    <scope>IDENTIFICATION</scope>
</reference>
<accession>A0A1I8FRQ3</accession>
<dbReference type="WBParaSite" id="maker-unitig_44929-snap-gene-0.3-mRNA-1">
    <property type="protein sequence ID" value="maker-unitig_44929-snap-gene-0.3-mRNA-1"/>
    <property type="gene ID" value="maker-unitig_44929-snap-gene-0.3"/>
</dbReference>
<protein>
    <submittedName>
        <fullName evidence="2">Actin-related protein 5</fullName>
    </submittedName>
</protein>